<dbReference type="OrthoDB" id="5840532at2759"/>
<keyword evidence="5" id="KW-0443">Lipid metabolism</keyword>
<evidence type="ECO:0000313" key="6">
    <source>
        <dbReference type="EMBL" id="OAG35212.1"/>
    </source>
</evidence>
<dbReference type="GeneID" id="34605725"/>
<dbReference type="AlphaFoldDB" id="A0A177EVY2"/>
<evidence type="ECO:0000256" key="2">
    <source>
        <dbReference type="ARBA" id="ARBA00022857"/>
    </source>
</evidence>
<organism evidence="6 7">
    <name type="scientific">Fonsecaea monophora</name>
    <dbReference type="NCBI Taxonomy" id="254056"/>
    <lineage>
        <taxon>Eukaryota</taxon>
        <taxon>Fungi</taxon>
        <taxon>Dikarya</taxon>
        <taxon>Ascomycota</taxon>
        <taxon>Pezizomycotina</taxon>
        <taxon>Eurotiomycetes</taxon>
        <taxon>Chaetothyriomycetidae</taxon>
        <taxon>Chaetothyriales</taxon>
        <taxon>Herpotrichiellaceae</taxon>
        <taxon>Fonsecaea</taxon>
    </lineage>
</organism>
<dbReference type="Pfam" id="PF13561">
    <property type="entry name" value="adh_short_C2"/>
    <property type="match status" value="1"/>
</dbReference>
<evidence type="ECO:0000256" key="3">
    <source>
        <dbReference type="ARBA" id="ARBA00023002"/>
    </source>
</evidence>
<dbReference type="GO" id="GO:0016491">
    <property type="term" value="F:oxidoreductase activity"/>
    <property type="evidence" value="ECO:0007669"/>
    <property type="project" value="UniProtKB-KW"/>
</dbReference>
<evidence type="ECO:0000313" key="7">
    <source>
        <dbReference type="Proteomes" id="UP000077002"/>
    </source>
</evidence>
<keyword evidence="7" id="KW-1185">Reference proteome</keyword>
<gene>
    <name evidence="6" type="ORF">AYO21_10610</name>
</gene>
<dbReference type="SUPFAM" id="SSF51735">
    <property type="entry name" value="NAD(P)-binding Rossmann-fold domains"/>
    <property type="match status" value="1"/>
</dbReference>
<accession>A0A177EVY2</accession>
<evidence type="ECO:0000256" key="4">
    <source>
        <dbReference type="ARBA" id="ARBA00023027"/>
    </source>
</evidence>
<dbReference type="PRINTS" id="PR00081">
    <property type="entry name" value="GDHRDH"/>
</dbReference>
<sequence length="280" mass="29949">MSGETGFSALVTGGASGIGAAVSRKLASRGINVLIADVQDELGEKLAQEIKSAFKVEAVYLHTDVSKEADIRNMIATVVKKFGRLDYAANVAGICENTQFEEHSITAEMVDRTYSINQRGVWLCQKLEAEQMITQERRAVEFSPPSPQSIQPQRGAIVNVASTTAVVGMGFGAYAQTKAAVVTITQNGAFFYGPQGVRCNSISPGGTVTPMMLRNVPEQFRGTDTHEQPGNVLVQPIALKTMARPEEQANVISFLLSAESSQVTGVNILVDGGFTFTRSG</sequence>
<name>A0A177EVY2_9EURO</name>
<dbReference type="RefSeq" id="XP_022507164.1">
    <property type="nucleotide sequence ID" value="XM_022660523.1"/>
</dbReference>
<dbReference type="InterPro" id="IPR036291">
    <property type="entry name" value="NAD(P)-bd_dom_sf"/>
</dbReference>
<evidence type="ECO:0000256" key="5">
    <source>
        <dbReference type="ARBA" id="ARBA00023098"/>
    </source>
</evidence>
<comment type="caution">
    <text evidence="6">The sequence shown here is derived from an EMBL/GenBank/DDBJ whole genome shotgun (WGS) entry which is preliminary data.</text>
</comment>
<dbReference type="PROSITE" id="PS00061">
    <property type="entry name" value="ADH_SHORT"/>
    <property type="match status" value="1"/>
</dbReference>
<keyword evidence="4" id="KW-0520">NAD</keyword>
<dbReference type="InterPro" id="IPR020904">
    <property type="entry name" value="Sc_DH/Rdtase_CS"/>
</dbReference>
<reference evidence="6 7" key="1">
    <citation type="submission" date="2016-03" db="EMBL/GenBank/DDBJ databases">
        <title>Draft genome sequence of the Fonsecaea monophora CBS 269.37.</title>
        <authorList>
            <person name="Bombassaro A."/>
            <person name="Vinicius W.A."/>
            <person name="De Hoog S."/>
            <person name="Sun J."/>
            <person name="Souza E.M."/>
            <person name="Raittz R.T."/>
            <person name="Costa F."/>
            <person name="Leao A.C."/>
            <person name="Tadra-Sfeir M.Z."/>
            <person name="Baura V."/>
            <person name="Balsanelli E."/>
            <person name="Pedrosa F.O."/>
            <person name="Moreno L.F."/>
            <person name="Steffens M.B."/>
            <person name="Xi L."/>
            <person name="Bocca A.L."/>
            <person name="Felipe M.S."/>
            <person name="Teixeira M."/>
            <person name="Telles Filho F.Q."/>
            <person name="Azevedo C.M."/>
            <person name="Gomes R."/>
            <person name="Vicente V.A."/>
        </authorList>
    </citation>
    <scope>NUCLEOTIDE SEQUENCE [LARGE SCALE GENOMIC DNA]</scope>
    <source>
        <strain evidence="6 7">CBS 269.37</strain>
    </source>
</reference>
<comment type="similarity">
    <text evidence="1">Belongs to the short-chain dehydrogenases/reductases (SDR) family.</text>
</comment>
<dbReference type="PRINTS" id="PR00080">
    <property type="entry name" value="SDRFAMILY"/>
</dbReference>
<dbReference type="Proteomes" id="UP000077002">
    <property type="component" value="Unassembled WGS sequence"/>
</dbReference>
<dbReference type="PANTHER" id="PTHR43180">
    <property type="entry name" value="3-OXOACYL-(ACYL-CARRIER-PROTEIN) REDUCTASE (AFU_ORTHOLOGUE AFUA_6G11210)"/>
    <property type="match status" value="1"/>
</dbReference>
<protein>
    <submittedName>
        <fullName evidence="6">Uncharacterized protein</fullName>
    </submittedName>
</protein>
<dbReference type="Gene3D" id="3.40.50.720">
    <property type="entry name" value="NAD(P)-binding Rossmann-like Domain"/>
    <property type="match status" value="1"/>
</dbReference>
<dbReference type="PANTHER" id="PTHR43180:SF28">
    <property type="entry name" value="NAD(P)-BINDING ROSSMANN-FOLD SUPERFAMILY PROTEIN"/>
    <property type="match status" value="1"/>
</dbReference>
<dbReference type="GO" id="GO:0006629">
    <property type="term" value="P:lipid metabolic process"/>
    <property type="evidence" value="ECO:0007669"/>
    <property type="project" value="UniProtKB-KW"/>
</dbReference>
<dbReference type="CDD" id="cd05233">
    <property type="entry name" value="SDR_c"/>
    <property type="match status" value="1"/>
</dbReference>
<dbReference type="InterPro" id="IPR002347">
    <property type="entry name" value="SDR_fam"/>
</dbReference>
<dbReference type="EMBL" id="LVKK01000125">
    <property type="protein sequence ID" value="OAG35212.1"/>
    <property type="molecule type" value="Genomic_DNA"/>
</dbReference>
<keyword evidence="2" id="KW-0521">NADP</keyword>
<dbReference type="FunFam" id="3.40.50.720:FF:000084">
    <property type="entry name" value="Short-chain dehydrogenase reductase"/>
    <property type="match status" value="1"/>
</dbReference>
<keyword evidence="3" id="KW-0560">Oxidoreductase</keyword>
<proteinExistence type="inferred from homology"/>
<evidence type="ECO:0000256" key="1">
    <source>
        <dbReference type="ARBA" id="ARBA00006484"/>
    </source>
</evidence>